<dbReference type="FunFam" id="3.30.420.40:FF:000058">
    <property type="entry name" value="Putative actin-related protein 5"/>
    <property type="match status" value="1"/>
</dbReference>
<protein>
    <recommendedName>
        <fullName evidence="5">Actin-related protein 4</fullName>
    </recommendedName>
</protein>
<evidence type="ECO:0000256" key="2">
    <source>
        <dbReference type="SAM" id="MobiDB-lite"/>
    </source>
</evidence>
<accession>A0A8H7PX23</accession>
<dbReference type="PANTHER" id="PTHR11937">
    <property type="entry name" value="ACTIN"/>
    <property type="match status" value="1"/>
</dbReference>
<evidence type="ECO:0000256" key="1">
    <source>
        <dbReference type="RuleBase" id="RU000487"/>
    </source>
</evidence>
<dbReference type="EMBL" id="JAEPQZ010000005">
    <property type="protein sequence ID" value="KAG2181393.1"/>
    <property type="molecule type" value="Genomic_DNA"/>
</dbReference>
<feature type="region of interest" description="Disordered" evidence="2">
    <location>
        <begin position="41"/>
        <end position="95"/>
    </location>
</feature>
<name>A0A8H7PX23_MORIS</name>
<dbReference type="AlphaFoldDB" id="A0A8H7PX23"/>
<comment type="caution">
    <text evidence="3">The sequence shown here is derived from an EMBL/GenBank/DDBJ whole genome shotgun (WGS) entry which is preliminary data.</text>
</comment>
<keyword evidence="4" id="KW-1185">Reference proteome</keyword>
<evidence type="ECO:0000313" key="4">
    <source>
        <dbReference type="Proteomes" id="UP000654370"/>
    </source>
</evidence>
<dbReference type="Gene3D" id="3.90.640.10">
    <property type="entry name" value="Actin, Chain A, domain 4"/>
    <property type="match status" value="1"/>
</dbReference>
<dbReference type="InterPro" id="IPR043129">
    <property type="entry name" value="ATPase_NBD"/>
</dbReference>
<sequence>MVTYGGDEVNALVIDVGSTWTRAGYAGEDTPKAIFPTSYGVIESESAEVETQSTADQPKPEDPDTEMSDARTPNGDAAAKAEDAATPASVPKKQRKYYIGDGEANTWRQNMEIRNPMKDGLGKLFLQSLEDWDGYEEIWKAAFNNRLGIDPTEHPLLCTEPAWNPSEKREKLLELAFEQFNFPAFYLAKDAVMTAFSVGRATALVLDTGGSITSAVPVYDGLILKRGILRQPIGGNVVTNQIMEELKTMFDYTITPQYLVADKETVDASQPPKFRSRDRPNTTDSFHKYQQDRVVHEYKETICQVAESPYDEDLLAARPQKPFEFSDGFNCSAGVERFKPTELLFQPRSYLTKVSDNGLIHPGTEGSFGSTFTQQQIDASLGIHQLIFNSICSCDIDLRPLLFNNVVVTGGNSLFPGFVERLNYELPGLAPGSKIKIHASGTSVDRRCSSWLGGSILASLGTFHQLWISKAEYEEHGASIVESKCL</sequence>
<dbReference type="InterPro" id="IPR004001">
    <property type="entry name" value="Actin_CS"/>
</dbReference>
<dbReference type="SMART" id="SM00268">
    <property type="entry name" value="ACTIN"/>
    <property type="match status" value="1"/>
</dbReference>
<dbReference type="CDD" id="cd13395">
    <property type="entry name" value="ASKHA_NBD_Arp4_ACTL6-like"/>
    <property type="match status" value="1"/>
</dbReference>
<dbReference type="PROSITE" id="PS00432">
    <property type="entry name" value="ACTINS_2"/>
    <property type="match status" value="1"/>
</dbReference>
<dbReference type="Gene3D" id="3.30.420.40">
    <property type="match status" value="3"/>
</dbReference>
<dbReference type="OrthoDB" id="5132116at2759"/>
<proteinExistence type="inferred from homology"/>
<reference evidence="3" key="1">
    <citation type="submission" date="2020-12" db="EMBL/GenBank/DDBJ databases">
        <title>Metabolic potential, ecology and presence of endohyphal bacteria is reflected in genomic diversity of Mucoromycotina.</title>
        <authorList>
            <person name="Muszewska A."/>
            <person name="Okrasinska A."/>
            <person name="Steczkiewicz K."/>
            <person name="Drgas O."/>
            <person name="Orlowska M."/>
            <person name="Perlinska-Lenart U."/>
            <person name="Aleksandrzak-Piekarczyk T."/>
            <person name="Szatraj K."/>
            <person name="Zielenkiewicz U."/>
            <person name="Pilsyk S."/>
            <person name="Malc E."/>
            <person name="Mieczkowski P."/>
            <person name="Kruszewska J.S."/>
            <person name="Biernat P."/>
            <person name="Pawlowska J."/>
        </authorList>
    </citation>
    <scope>NUCLEOTIDE SEQUENCE</scope>
    <source>
        <strain evidence="3">WA0000067209</strain>
    </source>
</reference>
<dbReference type="SUPFAM" id="SSF53067">
    <property type="entry name" value="Actin-like ATPase domain"/>
    <property type="match status" value="2"/>
</dbReference>
<evidence type="ECO:0000313" key="3">
    <source>
        <dbReference type="EMBL" id="KAG2181393.1"/>
    </source>
</evidence>
<comment type="similarity">
    <text evidence="1">Belongs to the actin family.</text>
</comment>
<organism evidence="3 4">
    <name type="scientific">Mortierella isabellina</name>
    <name type="common">Filamentous fungus</name>
    <name type="synonym">Umbelopsis isabellina</name>
    <dbReference type="NCBI Taxonomy" id="91625"/>
    <lineage>
        <taxon>Eukaryota</taxon>
        <taxon>Fungi</taxon>
        <taxon>Fungi incertae sedis</taxon>
        <taxon>Mucoromycota</taxon>
        <taxon>Mucoromycotina</taxon>
        <taxon>Umbelopsidomycetes</taxon>
        <taxon>Umbelopsidales</taxon>
        <taxon>Umbelopsidaceae</taxon>
        <taxon>Umbelopsis</taxon>
    </lineage>
</organism>
<dbReference type="Pfam" id="PF00022">
    <property type="entry name" value="Actin"/>
    <property type="match status" value="1"/>
</dbReference>
<dbReference type="InterPro" id="IPR004000">
    <property type="entry name" value="Actin"/>
</dbReference>
<evidence type="ECO:0008006" key="5">
    <source>
        <dbReference type="Google" id="ProtNLM"/>
    </source>
</evidence>
<dbReference type="Proteomes" id="UP000654370">
    <property type="component" value="Unassembled WGS sequence"/>
</dbReference>
<gene>
    <name evidence="3" type="ORF">INT43_008976</name>
</gene>